<gene>
    <name evidence="2" type="ORF">SSLN_LOCUS13869</name>
</gene>
<sequence>MLLWPPLTGTQLSPVAPRSWVLPSGHTPGDRHDRRAKPGEGLRCCVCLHTRWPRLADRKIRGHKTQPNNNTRRPHPPRHTLQAAWVSPLTVGTRWCQLQNVIQFTALEVLGRAGHQQQDWFDDNDADISNLLAEKNGLHKAYMDLRTDATKAAFVRCRHLVQQRLRDMQDAWMIQKAEEIQRYANRNEMKKFFKAIKATYGPCIKGTATLLIEKSQILKRWAEHFRSVLNCSSAISDAAIDQLPQMDINNDLDRPPSLPETIRAVLQSSSGKAPGSDAIPPEVYKHGGPRLMAELTTLFQEMWRQGQVPQDFKDATIVHL</sequence>
<dbReference type="WBParaSite" id="SSLN_0001440101-mRNA-1">
    <property type="protein sequence ID" value="SSLN_0001440101-mRNA-1"/>
    <property type="gene ID" value="SSLN_0001440101"/>
</dbReference>
<accession>A0A183TBM1</accession>
<dbReference type="PANTHER" id="PTHR19446">
    <property type="entry name" value="REVERSE TRANSCRIPTASES"/>
    <property type="match status" value="1"/>
</dbReference>
<name>A0A183TBM1_SCHSO</name>
<dbReference type="Proteomes" id="UP000275846">
    <property type="component" value="Unassembled WGS sequence"/>
</dbReference>
<dbReference type="EMBL" id="UYSU01038441">
    <property type="protein sequence ID" value="VDM00255.1"/>
    <property type="molecule type" value="Genomic_DNA"/>
</dbReference>
<keyword evidence="3" id="KW-1185">Reference proteome</keyword>
<dbReference type="AlphaFoldDB" id="A0A183TBM1"/>
<reference evidence="4" key="1">
    <citation type="submission" date="2016-06" db="UniProtKB">
        <authorList>
            <consortium name="WormBaseParasite"/>
        </authorList>
    </citation>
    <scope>IDENTIFICATION</scope>
</reference>
<reference evidence="2 3" key="2">
    <citation type="submission" date="2018-11" db="EMBL/GenBank/DDBJ databases">
        <authorList>
            <consortium name="Pathogen Informatics"/>
        </authorList>
    </citation>
    <scope>NUCLEOTIDE SEQUENCE [LARGE SCALE GENOMIC DNA]</scope>
    <source>
        <strain evidence="2 3">NST_G2</strain>
    </source>
</reference>
<dbReference type="OrthoDB" id="6144240at2759"/>
<evidence type="ECO:0000313" key="4">
    <source>
        <dbReference type="WBParaSite" id="SSLN_0001440101-mRNA-1"/>
    </source>
</evidence>
<protein>
    <submittedName>
        <fullName evidence="2 4">Uncharacterized protein</fullName>
    </submittedName>
</protein>
<organism evidence="4">
    <name type="scientific">Schistocephalus solidus</name>
    <name type="common">Tapeworm</name>
    <dbReference type="NCBI Taxonomy" id="70667"/>
    <lineage>
        <taxon>Eukaryota</taxon>
        <taxon>Metazoa</taxon>
        <taxon>Spiralia</taxon>
        <taxon>Lophotrochozoa</taxon>
        <taxon>Platyhelminthes</taxon>
        <taxon>Cestoda</taxon>
        <taxon>Eucestoda</taxon>
        <taxon>Diphyllobothriidea</taxon>
        <taxon>Diphyllobothriidae</taxon>
        <taxon>Schistocephalus</taxon>
    </lineage>
</organism>
<proteinExistence type="predicted"/>
<feature type="region of interest" description="Disordered" evidence="1">
    <location>
        <begin position="58"/>
        <end position="78"/>
    </location>
</feature>
<evidence type="ECO:0000313" key="2">
    <source>
        <dbReference type="EMBL" id="VDM00255.1"/>
    </source>
</evidence>
<evidence type="ECO:0000256" key="1">
    <source>
        <dbReference type="SAM" id="MobiDB-lite"/>
    </source>
</evidence>
<evidence type="ECO:0000313" key="3">
    <source>
        <dbReference type="Proteomes" id="UP000275846"/>
    </source>
</evidence>
<feature type="region of interest" description="Disordered" evidence="1">
    <location>
        <begin position="15"/>
        <end position="36"/>
    </location>
</feature>